<proteinExistence type="predicted"/>
<comment type="caution">
    <text evidence="1">The sequence shown here is derived from an EMBL/GenBank/DDBJ whole genome shotgun (WGS) entry which is preliminary data.</text>
</comment>
<dbReference type="InterPro" id="IPR053734">
    <property type="entry name" value="Phage_Head-Tail_Connect_sf"/>
</dbReference>
<dbReference type="Proteomes" id="UP000195440">
    <property type="component" value="Unassembled WGS sequence"/>
</dbReference>
<evidence type="ECO:0000313" key="2">
    <source>
        <dbReference type="Proteomes" id="UP000195440"/>
    </source>
</evidence>
<dbReference type="Pfam" id="PF05354">
    <property type="entry name" value="Phage_attach"/>
    <property type="match status" value="1"/>
</dbReference>
<sequence length="104" mass="11027">MGFRDLVAAVDDTVFETLGDSGSIEGRPVLGMFSAPWLQPNIGRLNTGLREPTFMIRVGDAEGVEKGQSVTIDLPAMDGGGEYTLVRPEPDGAGLVALVLRLKP</sequence>
<dbReference type="InterPro" id="IPR008018">
    <property type="entry name" value="Phage_tail_attach_FII"/>
</dbReference>
<keyword evidence="2" id="KW-1185">Reference proteome</keyword>
<protein>
    <submittedName>
        <fullName evidence="1">Uncharacterized protein</fullName>
    </submittedName>
</protein>
<dbReference type="AlphaFoldDB" id="A0A1Y3P4E8"/>
<reference evidence="1 2" key="1">
    <citation type="journal article" date="2017" name="Syst. Appl. Microbiol.">
        <title>Pseudomonas caspiana sp. nov., a citrus pathogen in the Pseudomonas syringae phylogenetic group.</title>
        <authorList>
            <person name="Busquets A."/>
            <person name="Gomila M."/>
            <person name="Beiki F."/>
            <person name="Mulet M."/>
            <person name="Rahimian H."/>
            <person name="Garcia-Valdes E."/>
            <person name="Lalucat J."/>
        </authorList>
    </citation>
    <scope>NUCLEOTIDE SEQUENCE [LARGE SCALE GENOMIC DNA]</scope>
    <source>
        <strain evidence="1 2">FBF102</strain>
    </source>
</reference>
<name>A0A1Y3P4E8_9PSED</name>
<dbReference type="Gene3D" id="2.40.10.180">
    <property type="entry name" value="Phage tail proteins"/>
    <property type="match status" value="1"/>
</dbReference>
<organism evidence="1 2">
    <name type="scientific">Pseudomonas caspiana</name>
    <dbReference type="NCBI Taxonomy" id="1451454"/>
    <lineage>
        <taxon>Bacteria</taxon>
        <taxon>Pseudomonadati</taxon>
        <taxon>Pseudomonadota</taxon>
        <taxon>Gammaproteobacteria</taxon>
        <taxon>Pseudomonadales</taxon>
        <taxon>Pseudomonadaceae</taxon>
        <taxon>Pseudomonas</taxon>
    </lineage>
</organism>
<accession>A0A1Y3P4E8</accession>
<evidence type="ECO:0000313" key="1">
    <source>
        <dbReference type="EMBL" id="OUM74690.1"/>
    </source>
</evidence>
<gene>
    <name evidence="1" type="ORF">AUC60_06755</name>
</gene>
<dbReference type="RefSeq" id="WP_027902174.1">
    <property type="nucleotide sequence ID" value="NZ_JBJGBV010000017.1"/>
</dbReference>
<dbReference type="GO" id="GO:0019068">
    <property type="term" value="P:virion assembly"/>
    <property type="evidence" value="ECO:0007669"/>
    <property type="project" value="InterPro"/>
</dbReference>
<dbReference type="OrthoDB" id="9104313at2"/>
<dbReference type="EMBL" id="LOHF01000004">
    <property type="protein sequence ID" value="OUM74690.1"/>
    <property type="molecule type" value="Genomic_DNA"/>
</dbReference>